<dbReference type="InterPro" id="IPR036291">
    <property type="entry name" value="NAD(P)-bd_dom_sf"/>
</dbReference>
<name>A0A829YAP4_9GAMM</name>
<comment type="similarity">
    <text evidence="1">Belongs to the short-chain dehydrogenases/reductases (SDR) family.</text>
</comment>
<dbReference type="Pfam" id="PF13561">
    <property type="entry name" value="adh_short_C2"/>
    <property type="match status" value="1"/>
</dbReference>
<dbReference type="PANTHER" id="PTHR24320">
    <property type="entry name" value="RETINOL DEHYDROGENASE"/>
    <property type="match status" value="1"/>
</dbReference>
<dbReference type="Gene3D" id="3.40.50.720">
    <property type="entry name" value="NAD(P)-binding Rossmann-like Domain"/>
    <property type="match status" value="1"/>
</dbReference>
<evidence type="ECO:0000256" key="1">
    <source>
        <dbReference type="ARBA" id="ARBA00006484"/>
    </source>
</evidence>
<comment type="caution">
    <text evidence="3">The sequence shown here is derived from an EMBL/GenBank/DDBJ whole genome shotgun (WGS) entry which is preliminary data.</text>
</comment>
<organism evidence="3 4">
    <name type="scientific">Steroidobacter agaridevorans</name>
    <dbReference type="NCBI Taxonomy" id="2695856"/>
    <lineage>
        <taxon>Bacteria</taxon>
        <taxon>Pseudomonadati</taxon>
        <taxon>Pseudomonadota</taxon>
        <taxon>Gammaproteobacteria</taxon>
        <taxon>Steroidobacterales</taxon>
        <taxon>Steroidobacteraceae</taxon>
        <taxon>Steroidobacter</taxon>
    </lineage>
</organism>
<gene>
    <name evidence="3" type="ORF">GCM10011487_20110</name>
</gene>
<sequence length="259" mass="28246">MSPMAQVFITGSSQGLGLMTGQLLAEQGHSVVLHARDQSRAKELKAKVPRATGVVLGDVSTLQAMRDVADQANEFGPFDAAIHNVGIGYREPRRVETADGLSQLWAVNVLAPYVLTALMPKPQRLVYLSSGMHLGANASLDDIQWSKRRWDGSQAYSDTKLHDVLLAFAVARHWPDVLANAVSPGWVKTRMGGPGANDDLDQAHLTQAWLAVSDDKEARVSGGFFYHKQPGRLNPVTKDPSLQDRLIEYCRRISGVALP</sequence>
<dbReference type="AlphaFoldDB" id="A0A829YAP4"/>
<evidence type="ECO:0000313" key="3">
    <source>
        <dbReference type="EMBL" id="GFE80011.1"/>
    </source>
</evidence>
<dbReference type="EMBL" id="BLJN01000002">
    <property type="protein sequence ID" value="GFE80011.1"/>
    <property type="molecule type" value="Genomic_DNA"/>
</dbReference>
<reference evidence="4" key="1">
    <citation type="submission" date="2020-01" db="EMBL/GenBank/DDBJ databases">
        <title>'Steroidobacter agaridevorans' sp. nov., agar-degrading bacteria isolated from rhizosphere soils.</title>
        <authorList>
            <person name="Ikenaga M."/>
            <person name="Kataoka M."/>
            <person name="Murouchi A."/>
            <person name="Katsuragi S."/>
            <person name="Sakai M."/>
        </authorList>
    </citation>
    <scope>NUCLEOTIDE SEQUENCE [LARGE SCALE GENOMIC DNA]</scope>
    <source>
        <strain evidence="4">YU21-B</strain>
    </source>
</reference>
<dbReference type="SUPFAM" id="SSF51735">
    <property type="entry name" value="NAD(P)-binding Rossmann-fold domains"/>
    <property type="match status" value="1"/>
</dbReference>
<evidence type="ECO:0000256" key="2">
    <source>
        <dbReference type="ARBA" id="ARBA00023002"/>
    </source>
</evidence>
<protein>
    <submittedName>
        <fullName evidence="3">Short-chain dehydrogenase</fullName>
    </submittedName>
</protein>
<dbReference type="GO" id="GO:0016491">
    <property type="term" value="F:oxidoreductase activity"/>
    <property type="evidence" value="ECO:0007669"/>
    <property type="project" value="UniProtKB-KW"/>
</dbReference>
<dbReference type="PANTHER" id="PTHR24320:SF274">
    <property type="entry name" value="CHAIN DEHYDROGENASE, PUTATIVE (AFU_ORTHOLOGUE AFUA_4G00440)-RELATED"/>
    <property type="match status" value="1"/>
</dbReference>
<keyword evidence="4" id="KW-1185">Reference proteome</keyword>
<dbReference type="PRINTS" id="PR00081">
    <property type="entry name" value="GDHRDH"/>
</dbReference>
<accession>A0A829YAP4</accession>
<dbReference type="Proteomes" id="UP000445000">
    <property type="component" value="Unassembled WGS sequence"/>
</dbReference>
<keyword evidence="2" id="KW-0560">Oxidoreductase</keyword>
<evidence type="ECO:0000313" key="4">
    <source>
        <dbReference type="Proteomes" id="UP000445000"/>
    </source>
</evidence>
<dbReference type="InterPro" id="IPR002347">
    <property type="entry name" value="SDR_fam"/>
</dbReference>
<proteinExistence type="inferred from homology"/>